<dbReference type="SUPFAM" id="SSF52058">
    <property type="entry name" value="L domain-like"/>
    <property type="match status" value="1"/>
</dbReference>
<reference evidence="1" key="2">
    <citation type="submission" date="2023-05" db="EMBL/GenBank/DDBJ databases">
        <authorList>
            <person name="Schelkunov M.I."/>
        </authorList>
    </citation>
    <scope>NUCLEOTIDE SEQUENCE</scope>
    <source>
        <strain evidence="1">Hsosn_3</strain>
        <tissue evidence="1">Leaf</tissue>
    </source>
</reference>
<dbReference type="AlphaFoldDB" id="A0AAD8IV91"/>
<keyword evidence="2" id="KW-1185">Reference proteome</keyword>
<dbReference type="PANTHER" id="PTHR34145">
    <property type="entry name" value="OS02G0105600 PROTEIN"/>
    <property type="match status" value="1"/>
</dbReference>
<dbReference type="InterPro" id="IPR032675">
    <property type="entry name" value="LRR_dom_sf"/>
</dbReference>
<dbReference type="InterPro" id="IPR036047">
    <property type="entry name" value="F-box-like_dom_sf"/>
</dbReference>
<sequence length="481" mass="55445">MGKRSKQEIDISNFLPEAVFSNIISWLPVKEAVRTSVLVKSWKHAWKYVTRLDLDPASISEPNVECVKRDSQNGKELTPTRSSRKDLILCTNLYTSIIQSIQDEVIHSQIVHFPININSGELEKWVKELLMGKKTISLSLKCYENSIAGIDYGHLGLCPGIFSPLECLELTCYRLFDTSPFQSCEKLRILKLSSLVLGSESITEICSFCKSLEELSILHCHGFPKVEIFSRNLKFLELRCLNIDYINISAEALTTLILYKVYCRWSSIGIDAPRVTELQAYCSVEGASQEYRETYLSQEKLLERCTRFLSCHDYERSHLLYSSQIGYISAFRNMQVLSTSLDLNNIRHAILLSYIFRVCFQLRRLDITVEVRDPFKVGKLCYPEHLFWERKGISDCIACCLRAVTIQNFRGEVLEMKDNCYPELVVISQELYECFSSDITPFPHSRRTSIASEKRTTIASQKKTTIPQRKKRIRHAVVTWF</sequence>
<gene>
    <name evidence="1" type="ORF">POM88_010885</name>
</gene>
<comment type="caution">
    <text evidence="1">The sequence shown here is derived from an EMBL/GenBank/DDBJ whole genome shotgun (WGS) entry which is preliminary data.</text>
</comment>
<evidence type="ECO:0000313" key="2">
    <source>
        <dbReference type="Proteomes" id="UP001237642"/>
    </source>
</evidence>
<dbReference type="Proteomes" id="UP001237642">
    <property type="component" value="Unassembled WGS sequence"/>
</dbReference>
<protein>
    <recommendedName>
        <fullName evidence="3">F-box domain-containing protein</fullName>
    </recommendedName>
</protein>
<evidence type="ECO:0008006" key="3">
    <source>
        <dbReference type="Google" id="ProtNLM"/>
    </source>
</evidence>
<name>A0AAD8IV91_9APIA</name>
<dbReference type="EMBL" id="JAUIZM010000003">
    <property type="protein sequence ID" value="KAK1391829.1"/>
    <property type="molecule type" value="Genomic_DNA"/>
</dbReference>
<dbReference type="PANTHER" id="PTHR34145:SF28">
    <property type="entry name" value="F-BOX DOMAIN-CONTAINING PROTEIN"/>
    <property type="match status" value="1"/>
</dbReference>
<evidence type="ECO:0000313" key="1">
    <source>
        <dbReference type="EMBL" id="KAK1391829.1"/>
    </source>
</evidence>
<organism evidence="1 2">
    <name type="scientific">Heracleum sosnowskyi</name>
    <dbReference type="NCBI Taxonomy" id="360622"/>
    <lineage>
        <taxon>Eukaryota</taxon>
        <taxon>Viridiplantae</taxon>
        <taxon>Streptophyta</taxon>
        <taxon>Embryophyta</taxon>
        <taxon>Tracheophyta</taxon>
        <taxon>Spermatophyta</taxon>
        <taxon>Magnoliopsida</taxon>
        <taxon>eudicotyledons</taxon>
        <taxon>Gunneridae</taxon>
        <taxon>Pentapetalae</taxon>
        <taxon>asterids</taxon>
        <taxon>campanulids</taxon>
        <taxon>Apiales</taxon>
        <taxon>Apiaceae</taxon>
        <taxon>Apioideae</taxon>
        <taxon>apioid superclade</taxon>
        <taxon>Tordylieae</taxon>
        <taxon>Tordyliinae</taxon>
        <taxon>Heracleum</taxon>
    </lineage>
</organism>
<accession>A0AAD8IV91</accession>
<dbReference type="SUPFAM" id="SSF81383">
    <property type="entry name" value="F-box domain"/>
    <property type="match status" value="1"/>
</dbReference>
<proteinExistence type="predicted"/>
<dbReference type="InterPro" id="IPR053772">
    <property type="entry name" value="At1g61320/At1g61330-like"/>
</dbReference>
<dbReference type="Gene3D" id="3.80.10.10">
    <property type="entry name" value="Ribonuclease Inhibitor"/>
    <property type="match status" value="1"/>
</dbReference>
<reference evidence="1" key="1">
    <citation type="submission" date="2023-02" db="EMBL/GenBank/DDBJ databases">
        <title>Genome of toxic invasive species Heracleum sosnowskyi carries increased number of genes despite the absence of recent whole-genome duplications.</title>
        <authorList>
            <person name="Schelkunov M."/>
            <person name="Shtratnikova V."/>
            <person name="Makarenko M."/>
            <person name="Klepikova A."/>
            <person name="Omelchenko D."/>
            <person name="Novikova G."/>
            <person name="Obukhova E."/>
            <person name="Bogdanov V."/>
            <person name="Penin A."/>
            <person name="Logacheva M."/>
        </authorList>
    </citation>
    <scope>NUCLEOTIDE SEQUENCE</scope>
    <source>
        <strain evidence="1">Hsosn_3</strain>
        <tissue evidence="1">Leaf</tissue>
    </source>
</reference>